<feature type="transmembrane region" description="Helical" evidence="1">
    <location>
        <begin position="702"/>
        <end position="723"/>
    </location>
</feature>
<dbReference type="EMBL" id="JANEYG010000004">
    <property type="protein sequence ID" value="KAJ8923528.1"/>
    <property type="molecule type" value="Genomic_DNA"/>
</dbReference>
<name>A0AAV8WAA0_9CUCU</name>
<keyword evidence="4" id="KW-1185">Reference proteome</keyword>
<sequence>MARLLLLLILTKIVSSIVSPNQNSNSTHKDAVDFFGGSDIGRIKNIPTNPSIKKYEPVRKFLSHYNSLKPVAVLVDDTKETCNDAKNFMLRVFEVTPSAKYIQFTFQKFNSSSVTPAVEVKGNSAFGNIDCSQEYGKSYLDPTESNGTAAFFAILNAANALSQNGAILVFIDRKISDEDLASHTGIVRKKNIKAGFDIYVVWGGPYPTKYSQDHLLRELCEYSGGLFLVKADKDLSDYYYRQFLMQTNSPFNTSIILSKKHLTGASELTFPIDSKITGIHVRIAPSISSGSISTPKGYTMDILKKEEIAEFSTGSFGVIEAGLHEIHLNLTTARTHSVGIWRLTIANTRAQYNFTVFAYTKLTAQAYFVEKNSNNPVTSITGYVSGYHESTGSDRRIMKLGISAYIKSISNISFVDKDGQPLADNADYTLVKDSLTENNVSDPDREIDVELHDVSKKPTYALIQGKDSEGNEFLRLSYVSPYNSNDVFPQPTLTIETGTGSELFTTGGKFPVILFEVTNHKSTAVDVRFTCKDDKSILRFLQPYRQIIGPHATATVRLTLVTRFGSYEDEITFTAWIGSEQFTKKVIVDVGTEVLYDNENPEISYNFPSDCSKVVLSSCSEGTWTVKVTAKDQGSGLLQVTSYPQGLYFPTGFTTGTRGEVTGYYSNSCCNPDLQIVATDRLNNRHVVNVNAYLAFWGPAQIAAVVLGILIFILIIVLIVYLIRKCIQRKDNYHLPTYRGGRI</sequence>
<protein>
    <submittedName>
        <fullName evidence="3">Uncharacterized protein</fullName>
    </submittedName>
</protein>
<proteinExistence type="predicted"/>
<keyword evidence="2" id="KW-0732">Signal</keyword>
<evidence type="ECO:0000313" key="4">
    <source>
        <dbReference type="Proteomes" id="UP001159042"/>
    </source>
</evidence>
<gene>
    <name evidence="3" type="ORF">NQ315_010106</name>
</gene>
<feature type="signal peptide" evidence="2">
    <location>
        <begin position="1"/>
        <end position="16"/>
    </location>
</feature>
<dbReference type="Proteomes" id="UP001159042">
    <property type="component" value="Unassembled WGS sequence"/>
</dbReference>
<feature type="chain" id="PRO_5043563859" evidence="2">
    <location>
        <begin position="17"/>
        <end position="743"/>
    </location>
</feature>
<evidence type="ECO:0000256" key="2">
    <source>
        <dbReference type="SAM" id="SignalP"/>
    </source>
</evidence>
<evidence type="ECO:0000313" key="3">
    <source>
        <dbReference type="EMBL" id="KAJ8923528.1"/>
    </source>
</evidence>
<keyword evidence="1" id="KW-1133">Transmembrane helix</keyword>
<reference evidence="3 4" key="1">
    <citation type="journal article" date="2023" name="Insect Mol. Biol.">
        <title>Genome sequencing provides insights into the evolution of gene families encoding plant cell wall-degrading enzymes in longhorned beetles.</title>
        <authorList>
            <person name="Shin N.R."/>
            <person name="Okamura Y."/>
            <person name="Kirsch R."/>
            <person name="Pauchet Y."/>
        </authorList>
    </citation>
    <scope>NUCLEOTIDE SEQUENCE [LARGE SCALE GENOMIC DNA]</scope>
    <source>
        <strain evidence="3">EAD_L_NR</strain>
    </source>
</reference>
<accession>A0AAV8WAA0</accession>
<keyword evidence="1" id="KW-0472">Membrane</keyword>
<keyword evidence="1" id="KW-0812">Transmembrane</keyword>
<evidence type="ECO:0000256" key="1">
    <source>
        <dbReference type="SAM" id="Phobius"/>
    </source>
</evidence>
<comment type="caution">
    <text evidence="3">The sequence shown here is derived from an EMBL/GenBank/DDBJ whole genome shotgun (WGS) entry which is preliminary data.</text>
</comment>
<organism evidence="3 4">
    <name type="scientific">Exocentrus adspersus</name>
    <dbReference type="NCBI Taxonomy" id="1586481"/>
    <lineage>
        <taxon>Eukaryota</taxon>
        <taxon>Metazoa</taxon>
        <taxon>Ecdysozoa</taxon>
        <taxon>Arthropoda</taxon>
        <taxon>Hexapoda</taxon>
        <taxon>Insecta</taxon>
        <taxon>Pterygota</taxon>
        <taxon>Neoptera</taxon>
        <taxon>Endopterygota</taxon>
        <taxon>Coleoptera</taxon>
        <taxon>Polyphaga</taxon>
        <taxon>Cucujiformia</taxon>
        <taxon>Chrysomeloidea</taxon>
        <taxon>Cerambycidae</taxon>
        <taxon>Lamiinae</taxon>
        <taxon>Acanthocinini</taxon>
        <taxon>Exocentrus</taxon>
    </lineage>
</organism>
<dbReference type="AlphaFoldDB" id="A0AAV8WAA0"/>